<dbReference type="InterPro" id="IPR001387">
    <property type="entry name" value="Cro/C1-type_HTH"/>
</dbReference>
<feature type="domain" description="HTH cro/C1-type" evidence="1">
    <location>
        <begin position="13"/>
        <end position="87"/>
    </location>
</feature>
<comment type="caution">
    <text evidence="2">The sequence shown here is derived from an EMBL/GenBank/DDBJ whole genome shotgun (WGS) entry which is preliminary data.</text>
</comment>
<dbReference type="Gene3D" id="1.10.260.40">
    <property type="entry name" value="lambda repressor-like DNA-binding domains"/>
    <property type="match status" value="1"/>
</dbReference>
<name>A0A3P3UC05_9BACL</name>
<dbReference type="PANTHER" id="PTHR35010:SF3">
    <property type="entry name" value="BLL4873 PROTEIN"/>
    <property type="match status" value="1"/>
</dbReference>
<dbReference type="EMBL" id="RRCN01000001">
    <property type="protein sequence ID" value="RRJ67158.1"/>
    <property type="molecule type" value="Genomic_DNA"/>
</dbReference>
<evidence type="ECO:0000259" key="1">
    <source>
        <dbReference type="SMART" id="SM00530"/>
    </source>
</evidence>
<protein>
    <submittedName>
        <fullName evidence="2">XRE family transcriptional regulator</fullName>
    </submittedName>
</protein>
<proteinExistence type="predicted"/>
<dbReference type="Pfam" id="PF13560">
    <property type="entry name" value="HTH_31"/>
    <property type="match status" value="1"/>
</dbReference>
<dbReference type="InterPro" id="IPR010982">
    <property type="entry name" value="Lambda_DNA-bd_dom_sf"/>
</dbReference>
<sequence>MSDDQRRQELGHFLRTRRLRLSPEEAGLPHTEFTRRRTKGLRREEVSALAGISLPWYTSLEQGRDINVSDQVLDSLARVLRLDQDEHHHLHFLANPRQNAFIPREEEPAVSSSLNYLLDQMPLCPAYITDAKMNVLAWNRLALSVFGTFGTADSRERNMIWRIFMLSSYRTMFIDWEDLAASLLGHFRVMYSQNLEDTWYPEFIAEMTESSPEFATMWENYEVRCTSKHPQAITHPLAGLLNLSTLVLPVQNGSGQFLHAYTPDLQDGSVERLAQLAEETTVKQ</sequence>
<dbReference type="Pfam" id="PF17765">
    <property type="entry name" value="MLTR_LBD"/>
    <property type="match status" value="1"/>
</dbReference>
<dbReference type="InterPro" id="IPR041413">
    <property type="entry name" value="MLTR_LBD"/>
</dbReference>
<accession>A0A3P3UC05</accession>
<organism evidence="2 3">
    <name type="scientific">Paenibacillus oralis</name>
    <dbReference type="NCBI Taxonomy" id="2490856"/>
    <lineage>
        <taxon>Bacteria</taxon>
        <taxon>Bacillati</taxon>
        <taxon>Bacillota</taxon>
        <taxon>Bacilli</taxon>
        <taxon>Bacillales</taxon>
        <taxon>Paenibacillaceae</taxon>
        <taxon>Paenibacillus</taxon>
    </lineage>
</organism>
<dbReference type="AlphaFoldDB" id="A0A3P3UC05"/>
<reference evidence="2 3" key="1">
    <citation type="submission" date="2018-11" db="EMBL/GenBank/DDBJ databases">
        <title>Genome sequencing of Paenibacillus sp. KCOM 3021 (= ChDC PVNT-B20).</title>
        <authorList>
            <person name="Kook J.-K."/>
            <person name="Park S.-N."/>
            <person name="Lim Y.K."/>
        </authorList>
    </citation>
    <scope>NUCLEOTIDE SEQUENCE [LARGE SCALE GENOMIC DNA]</scope>
    <source>
        <strain evidence="2 3">KCOM 3021</strain>
    </source>
</reference>
<evidence type="ECO:0000313" key="2">
    <source>
        <dbReference type="EMBL" id="RRJ67158.1"/>
    </source>
</evidence>
<dbReference type="SUPFAM" id="SSF47413">
    <property type="entry name" value="lambda repressor-like DNA-binding domains"/>
    <property type="match status" value="1"/>
</dbReference>
<dbReference type="Gene3D" id="3.30.450.180">
    <property type="match status" value="1"/>
</dbReference>
<evidence type="ECO:0000313" key="3">
    <source>
        <dbReference type="Proteomes" id="UP000267017"/>
    </source>
</evidence>
<dbReference type="Proteomes" id="UP000267017">
    <property type="component" value="Unassembled WGS sequence"/>
</dbReference>
<dbReference type="CDD" id="cd00093">
    <property type="entry name" value="HTH_XRE"/>
    <property type="match status" value="1"/>
</dbReference>
<dbReference type="OrthoDB" id="5346389at2"/>
<gene>
    <name evidence="2" type="ORF">EHV15_32710</name>
</gene>
<dbReference type="SMART" id="SM00530">
    <property type="entry name" value="HTH_XRE"/>
    <property type="match status" value="1"/>
</dbReference>
<keyword evidence="3" id="KW-1185">Reference proteome</keyword>
<dbReference type="GO" id="GO:0003677">
    <property type="term" value="F:DNA binding"/>
    <property type="evidence" value="ECO:0007669"/>
    <property type="project" value="InterPro"/>
</dbReference>
<dbReference type="RefSeq" id="WP_128634938.1">
    <property type="nucleotide sequence ID" value="NZ_RRCN01000001.1"/>
</dbReference>
<dbReference type="PANTHER" id="PTHR35010">
    <property type="entry name" value="BLL4672 PROTEIN-RELATED"/>
    <property type="match status" value="1"/>
</dbReference>